<accession>A0A433U8D6</accession>
<evidence type="ECO:0008006" key="5">
    <source>
        <dbReference type="Google" id="ProtNLM"/>
    </source>
</evidence>
<gene>
    <name evidence="3" type="ORF">EGW08_002126</name>
</gene>
<evidence type="ECO:0000313" key="4">
    <source>
        <dbReference type="Proteomes" id="UP000271974"/>
    </source>
</evidence>
<dbReference type="STRING" id="188477.A0A433U8D6"/>
<dbReference type="PANTHER" id="PTHR46479:SF1">
    <property type="entry name" value="BIOGENESIS OF LYSOSOME-RELATED ORGANELLES COMPLEX 1 SUBUNIT 2"/>
    <property type="match status" value="1"/>
</dbReference>
<dbReference type="GO" id="GO:0099078">
    <property type="term" value="C:BORC complex"/>
    <property type="evidence" value="ECO:0007669"/>
    <property type="project" value="TreeGrafter"/>
</dbReference>
<organism evidence="3 4">
    <name type="scientific">Elysia chlorotica</name>
    <name type="common">Eastern emerald elysia</name>
    <name type="synonym">Sea slug</name>
    <dbReference type="NCBI Taxonomy" id="188477"/>
    <lineage>
        <taxon>Eukaryota</taxon>
        <taxon>Metazoa</taxon>
        <taxon>Spiralia</taxon>
        <taxon>Lophotrochozoa</taxon>
        <taxon>Mollusca</taxon>
        <taxon>Gastropoda</taxon>
        <taxon>Heterobranchia</taxon>
        <taxon>Euthyneura</taxon>
        <taxon>Panpulmonata</taxon>
        <taxon>Sacoglossa</taxon>
        <taxon>Placobranchoidea</taxon>
        <taxon>Plakobranchidae</taxon>
        <taxon>Elysia</taxon>
    </lineage>
</organism>
<dbReference type="GO" id="GO:0016197">
    <property type="term" value="P:endosomal transport"/>
    <property type="evidence" value="ECO:0007669"/>
    <property type="project" value="TreeGrafter"/>
</dbReference>
<dbReference type="PANTHER" id="PTHR46479">
    <property type="entry name" value="BIOGENESIS OF LYSOSOME-RELATED ORGANELLES COMPLEX 1 SUBUNIT 2"/>
    <property type="match status" value="1"/>
</dbReference>
<sequence>MAESQDGMESQTSATSSSGSSSMIAKSPEDEFPKVDQGASSPTTHETSHDSGPPQDVVELCRDTFQKTAEYLRGELDGTVEDYKLLEKMNTVTSTRYSEMKHIALSINGALKSLNEKYKSLQPYLEQIDQIEESVSTLEQAAYSLDQYSKRLESKFKALERR</sequence>
<protein>
    <recommendedName>
        <fullName evidence="5">Biogenesis of lysosome-related organelles complex 1 subunit 2</fullName>
    </recommendedName>
</protein>
<evidence type="ECO:0000313" key="3">
    <source>
        <dbReference type="EMBL" id="RUS90084.1"/>
    </source>
</evidence>
<name>A0A433U8D6_ELYCH</name>
<comment type="similarity">
    <text evidence="1">Belongs to the BLOC1S2 family.</text>
</comment>
<dbReference type="InterPro" id="IPR019269">
    <property type="entry name" value="BLOC1_su2"/>
</dbReference>
<dbReference type="EMBL" id="RQTK01000040">
    <property type="protein sequence ID" value="RUS90084.1"/>
    <property type="molecule type" value="Genomic_DNA"/>
</dbReference>
<evidence type="ECO:0000256" key="2">
    <source>
        <dbReference type="SAM" id="MobiDB-lite"/>
    </source>
</evidence>
<dbReference type="Pfam" id="PF10046">
    <property type="entry name" value="BLOC1_2"/>
    <property type="match status" value="1"/>
</dbReference>
<dbReference type="AlphaFoldDB" id="A0A433U8D6"/>
<evidence type="ECO:0000256" key="1">
    <source>
        <dbReference type="ARBA" id="ARBA00008468"/>
    </source>
</evidence>
<keyword evidence="4" id="KW-1185">Reference proteome</keyword>
<dbReference type="GO" id="GO:0031083">
    <property type="term" value="C:BLOC-1 complex"/>
    <property type="evidence" value="ECO:0007669"/>
    <property type="project" value="TreeGrafter"/>
</dbReference>
<proteinExistence type="inferred from homology"/>
<reference evidence="3 4" key="1">
    <citation type="submission" date="2019-01" db="EMBL/GenBank/DDBJ databases">
        <title>A draft genome assembly of the solar-powered sea slug Elysia chlorotica.</title>
        <authorList>
            <person name="Cai H."/>
            <person name="Li Q."/>
            <person name="Fang X."/>
            <person name="Li J."/>
            <person name="Curtis N.E."/>
            <person name="Altenburger A."/>
            <person name="Shibata T."/>
            <person name="Feng M."/>
            <person name="Maeda T."/>
            <person name="Schwartz J.A."/>
            <person name="Shigenobu S."/>
            <person name="Lundholm N."/>
            <person name="Nishiyama T."/>
            <person name="Yang H."/>
            <person name="Hasebe M."/>
            <person name="Li S."/>
            <person name="Pierce S.K."/>
            <person name="Wang J."/>
        </authorList>
    </citation>
    <scope>NUCLEOTIDE SEQUENCE [LARGE SCALE GENOMIC DNA]</scope>
    <source>
        <strain evidence="3">EC2010</strain>
        <tissue evidence="3">Whole organism of an adult</tissue>
    </source>
</reference>
<dbReference type="GO" id="GO:0000930">
    <property type="term" value="C:gamma-tubulin complex"/>
    <property type="evidence" value="ECO:0007669"/>
    <property type="project" value="TreeGrafter"/>
</dbReference>
<feature type="compositionally biased region" description="Low complexity" evidence="2">
    <location>
        <begin position="10"/>
        <end position="22"/>
    </location>
</feature>
<comment type="caution">
    <text evidence="3">The sequence shown here is derived from an EMBL/GenBank/DDBJ whole genome shotgun (WGS) entry which is preliminary data.</text>
</comment>
<dbReference type="GO" id="GO:0043015">
    <property type="term" value="F:gamma-tubulin binding"/>
    <property type="evidence" value="ECO:0007669"/>
    <property type="project" value="TreeGrafter"/>
</dbReference>
<dbReference type="OrthoDB" id="244061at2759"/>
<dbReference type="Proteomes" id="UP000271974">
    <property type="component" value="Unassembled WGS sequence"/>
</dbReference>
<dbReference type="GO" id="GO:0032418">
    <property type="term" value="P:lysosome localization"/>
    <property type="evidence" value="ECO:0007669"/>
    <property type="project" value="TreeGrafter"/>
</dbReference>
<feature type="region of interest" description="Disordered" evidence="2">
    <location>
        <begin position="1"/>
        <end position="57"/>
    </location>
</feature>